<dbReference type="PANTHER" id="PTHR31232:SF116">
    <property type="entry name" value="S-PROTEIN HOMOLOG"/>
    <property type="match status" value="1"/>
</dbReference>
<proteinExistence type="inferred from homology"/>
<dbReference type="Pfam" id="PF05938">
    <property type="entry name" value="Self-incomp_S1"/>
    <property type="match status" value="1"/>
</dbReference>
<dbReference type="AlphaFoldDB" id="A0A0D3B7X7"/>
<evidence type="ECO:0000256" key="4">
    <source>
        <dbReference type="ARBA" id="ARBA00022525"/>
    </source>
</evidence>
<protein>
    <recommendedName>
        <fullName evidence="6">S-protein homolog</fullName>
    </recommendedName>
</protein>
<keyword evidence="8" id="KW-1185">Reference proteome</keyword>
<evidence type="ECO:0000313" key="7">
    <source>
        <dbReference type="EnsemblPlants" id="Bo3g044490.1"/>
    </source>
</evidence>
<reference evidence="7 8" key="1">
    <citation type="journal article" date="2014" name="Genome Biol.">
        <title>Transcriptome and methylome profiling reveals relics of genome dominance in the mesopolyploid Brassica oleracea.</title>
        <authorList>
            <person name="Parkin I.A."/>
            <person name="Koh C."/>
            <person name="Tang H."/>
            <person name="Robinson S.J."/>
            <person name="Kagale S."/>
            <person name="Clarke W.E."/>
            <person name="Town C.D."/>
            <person name="Nixon J."/>
            <person name="Krishnakumar V."/>
            <person name="Bidwell S.L."/>
            <person name="Denoeud F."/>
            <person name="Belcram H."/>
            <person name="Links M.G."/>
            <person name="Just J."/>
            <person name="Clarke C."/>
            <person name="Bender T."/>
            <person name="Huebert T."/>
            <person name="Mason A.S."/>
            <person name="Pires J.C."/>
            <person name="Barker G."/>
            <person name="Moore J."/>
            <person name="Walley P.G."/>
            <person name="Manoli S."/>
            <person name="Batley J."/>
            <person name="Edwards D."/>
            <person name="Nelson M.N."/>
            <person name="Wang X."/>
            <person name="Paterson A.H."/>
            <person name="King G."/>
            <person name="Bancroft I."/>
            <person name="Chalhoub B."/>
            <person name="Sharpe A.G."/>
        </authorList>
    </citation>
    <scope>NUCLEOTIDE SEQUENCE</scope>
    <source>
        <strain evidence="7 8">cv. TO1000</strain>
    </source>
</reference>
<reference evidence="7" key="2">
    <citation type="submission" date="2015-03" db="UniProtKB">
        <authorList>
            <consortium name="EnsemblPlants"/>
        </authorList>
    </citation>
    <scope>IDENTIFICATION</scope>
</reference>
<dbReference type="GO" id="GO:0060320">
    <property type="term" value="P:rejection of self pollen"/>
    <property type="evidence" value="ECO:0007669"/>
    <property type="project" value="UniProtKB-KW"/>
</dbReference>
<keyword evidence="3 6" id="KW-0713">Self-incompatibility</keyword>
<evidence type="ECO:0000256" key="5">
    <source>
        <dbReference type="ARBA" id="ARBA00022729"/>
    </source>
</evidence>
<evidence type="ECO:0000256" key="1">
    <source>
        <dbReference type="ARBA" id="ARBA00004613"/>
    </source>
</evidence>
<keyword evidence="5" id="KW-0732">Signal</keyword>
<comment type="subcellular location">
    <subcellularLocation>
        <location evidence="1 6">Secreted</location>
    </subcellularLocation>
</comment>
<evidence type="ECO:0000256" key="3">
    <source>
        <dbReference type="ARBA" id="ARBA00022471"/>
    </source>
</evidence>
<dbReference type="PANTHER" id="PTHR31232">
    <property type="match status" value="1"/>
</dbReference>
<comment type="similarity">
    <text evidence="2 6">Belongs to the plant self-incompatibility (S1) protein family.</text>
</comment>
<dbReference type="OMA" id="HMKVKDE"/>
<keyword evidence="4 6" id="KW-0964">Secreted</keyword>
<accession>A0A0D3B7X7</accession>
<dbReference type="Gramene" id="Bo3g044490.1">
    <property type="protein sequence ID" value="Bo3g044490.1"/>
    <property type="gene ID" value="Bo3g044490"/>
</dbReference>
<dbReference type="Proteomes" id="UP000032141">
    <property type="component" value="Chromosome C3"/>
</dbReference>
<dbReference type="HOGENOM" id="CLU_1498317_0_0_1"/>
<name>A0A0D3B7X7_BRAOL</name>
<evidence type="ECO:0000256" key="6">
    <source>
        <dbReference type="RuleBase" id="RU367044"/>
    </source>
</evidence>
<dbReference type="InterPro" id="IPR010264">
    <property type="entry name" value="Self-incomp_S1"/>
</dbReference>
<sequence>MSSSSGGGELATWKGRVTDVIFSGGFDTKKVKLRRHMKVKDEPLLSANLGPDWCNRSGCGGLSEASCPKQVLAFQNSFASSHDTLQVHCKSGDDDLGVHFVKFGDPVYSIRFGDNIFKGTYWDCFIQHGPKMEYFLNFRAYTSGPSRRCGQLHTWIAKEDGIYFSENGKPEEKTFDWTKV</sequence>
<evidence type="ECO:0000313" key="8">
    <source>
        <dbReference type="Proteomes" id="UP000032141"/>
    </source>
</evidence>
<dbReference type="GO" id="GO:0005576">
    <property type="term" value="C:extracellular region"/>
    <property type="evidence" value="ECO:0007669"/>
    <property type="project" value="UniProtKB-SubCell"/>
</dbReference>
<organism evidence="7 8">
    <name type="scientific">Brassica oleracea var. oleracea</name>
    <dbReference type="NCBI Taxonomy" id="109376"/>
    <lineage>
        <taxon>Eukaryota</taxon>
        <taxon>Viridiplantae</taxon>
        <taxon>Streptophyta</taxon>
        <taxon>Embryophyta</taxon>
        <taxon>Tracheophyta</taxon>
        <taxon>Spermatophyta</taxon>
        <taxon>Magnoliopsida</taxon>
        <taxon>eudicotyledons</taxon>
        <taxon>Gunneridae</taxon>
        <taxon>Pentapetalae</taxon>
        <taxon>rosids</taxon>
        <taxon>malvids</taxon>
        <taxon>Brassicales</taxon>
        <taxon>Brassicaceae</taxon>
        <taxon>Brassiceae</taxon>
        <taxon>Brassica</taxon>
    </lineage>
</organism>
<evidence type="ECO:0000256" key="2">
    <source>
        <dbReference type="ARBA" id="ARBA00005581"/>
    </source>
</evidence>
<dbReference type="EnsemblPlants" id="Bo3g044490.1">
    <property type="protein sequence ID" value="Bo3g044490.1"/>
    <property type="gene ID" value="Bo3g044490"/>
</dbReference>